<dbReference type="InterPro" id="IPR042107">
    <property type="entry name" value="DNA-dir_RNA_pol_bsu_ext_1_sf"/>
</dbReference>
<evidence type="ECO:0000259" key="10">
    <source>
        <dbReference type="Pfam" id="PF04560"/>
    </source>
</evidence>
<evidence type="ECO:0000256" key="1">
    <source>
        <dbReference type="ARBA" id="ARBA00022478"/>
    </source>
</evidence>
<dbReference type="InterPro" id="IPR010243">
    <property type="entry name" value="RNA_pol_bsu_bac"/>
</dbReference>
<dbReference type="Gene3D" id="2.30.150.10">
    <property type="entry name" value="DNA-directed RNA polymerase, beta subunit, external 1 domain"/>
    <property type="match status" value="1"/>
</dbReference>
<dbReference type="KEGG" id="bana:BARAN1_1118"/>
<dbReference type="SUPFAM" id="SSF64484">
    <property type="entry name" value="beta and beta-prime subunits of DNA dependent RNA-polymerase"/>
    <property type="match status" value="1"/>
</dbReference>
<dbReference type="Pfam" id="PF04560">
    <property type="entry name" value="RNA_pol_Rpb2_7"/>
    <property type="match status" value="1"/>
</dbReference>
<dbReference type="GO" id="GO:0003899">
    <property type="term" value="F:DNA-directed RNA polymerase activity"/>
    <property type="evidence" value="ECO:0007669"/>
    <property type="project" value="UniProtKB-UniRule"/>
</dbReference>
<dbReference type="GO" id="GO:0006351">
    <property type="term" value="P:DNA-templated transcription"/>
    <property type="evidence" value="ECO:0007669"/>
    <property type="project" value="UniProtKB-UniRule"/>
</dbReference>
<reference evidence="15" key="1">
    <citation type="submission" date="2018-05" db="EMBL/GenBank/DDBJ databases">
        <authorList>
            <person name="Hao L."/>
        </authorList>
    </citation>
    <scope>NUCLEOTIDE SEQUENCE [LARGE SCALE GENOMIC DNA]</scope>
</reference>
<dbReference type="InterPro" id="IPR007641">
    <property type="entry name" value="RNA_pol_Rpb2_7"/>
</dbReference>
<dbReference type="Gene3D" id="3.90.1800.10">
    <property type="entry name" value="RNA polymerase alpha subunit dimerisation domain"/>
    <property type="match status" value="1"/>
</dbReference>
<comment type="function">
    <text evidence="6 8">DNA-dependent RNA polymerase catalyzes the transcription of DNA into RNA using the four ribonucleoside triphosphates as substrates.</text>
</comment>
<dbReference type="EC" id="2.7.7.6" evidence="6 8"/>
<keyword evidence="3 6" id="KW-0548">Nucleotidyltransferase</keyword>
<dbReference type="InterPro" id="IPR007645">
    <property type="entry name" value="RNA_pol_Rpb2_3"/>
</dbReference>
<dbReference type="InterPro" id="IPR014724">
    <property type="entry name" value="RNA_pol_RPB2_OB-fold"/>
</dbReference>
<dbReference type="InterPro" id="IPR007642">
    <property type="entry name" value="RNA_pol_Rpb2_2"/>
</dbReference>
<organism evidence="14 15">
    <name type="scientific">Candidatus Bipolaricaulis anaerobius</name>
    <dbReference type="NCBI Taxonomy" id="2026885"/>
    <lineage>
        <taxon>Bacteria</taxon>
        <taxon>Candidatus Bipolaricaulota</taxon>
        <taxon>Candidatus Bipolaricaulia</taxon>
        <taxon>Candidatus Bipolaricaulales</taxon>
        <taxon>Candidatus Bipolaricaulaceae</taxon>
        <taxon>Candidatus Bipolaricaulis</taxon>
    </lineage>
</organism>
<dbReference type="InterPro" id="IPR007120">
    <property type="entry name" value="DNA-dir_RNAP_su2_dom"/>
</dbReference>
<evidence type="ECO:0000259" key="11">
    <source>
        <dbReference type="Pfam" id="PF04561"/>
    </source>
</evidence>
<dbReference type="NCBIfam" id="NF001616">
    <property type="entry name" value="PRK00405.1"/>
    <property type="match status" value="1"/>
</dbReference>
<evidence type="ECO:0000256" key="6">
    <source>
        <dbReference type="HAMAP-Rule" id="MF_01321"/>
    </source>
</evidence>
<dbReference type="GO" id="GO:0000428">
    <property type="term" value="C:DNA-directed RNA polymerase complex"/>
    <property type="evidence" value="ECO:0007669"/>
    <property type="project" value="UniProtKB-KW"/>
</dbReference>
<keyword evidence="4 6" id="KW-0804">Transcription</keyword>
<evidence type="ECO:0000313" key="14">
    <source>
        <dbReference type="EMBL" id="SQD93142.1"/>
    </source>
</evidence>
<keyword evidence="2 6" id="KW-0808">Transferase</keyword>
<accession>A0A2X3KL24</accession>
<evidence type="ECO:0000259" key="9">
    <source>
        <dbReference type="Pfam" id="PF00562"/>
    </source>
</evidence>
<dbReference type="PROSITE" id="PS01166">
    <property type="entry name" value="RNA_POL_BETA"/>
    <property type="match status" value="1"/>
</dbReference>
<sequence>MAQPSHARRGYGRARRWSEPPALISDQVASYEQFLRQGIAAAFAAVSPIRAPNRDRLYIELVDPLLGEPRYDEWECRDKDLSLAVPLKATGRLWEEGQLRQEAELYLVEIPLMTPRGTFVINGTENVLVNELIRSPGVYITQEEPHLYRAHFLPESGAWLELDLDTKRWTLRANLDRRGKVPVTTLLRAVGLAEQEILTQYAVTVPVEDLPERLALWKRATLAEAIAAGDAEWKPGEEITPERAAALVRLGKSRVRLVHPAIAKSLDEEHEKRITTQEEAARYIYLRLRSGERVTSTQAFEYLHNLYFNPETYRLTHVGRFKVNRKLGLTGEETCLTPPDLFEALALLLRTPEDPSLVDETDHLANKRVRLPGEQAQMALREGLTRMARIAQDKLSHYDPEDKDALRRIVSARTIQASLNYLFYTGRLSQFLEQTNPLSELTHKRRLSALGSLTARRAKIEIRDVHASHYARICPIETPEGQNIGLITSLALHARVNDYGFLEAPYVVVKGGRVTGEIRYLMADDERQYRIAPATISIGKDGRIVDTRVQVRTGNEEVHFVSPEEVDFVEVAPDIIVGASAALIPFLEHDDANRALMGANMQRQAVPLLRPESPLVGTGLEGKAARDSGATLLAEEGGSVAYVDAQRIEVKGKKETKAYRLLNYERSNQDTILHQCPAVRIGDKVKRGDVLADSQSSVNGELALGTNLLVGFLPFEGYNYEDAIVLSEKLVRENRLDSIHIQEFEVRAEETKLGPEEITADIPNISREALRNLDEHGIVRAGTEVQTGDVLVGKITPRGEAEPTPEERIFRSIFGERMRNFKNTSLKMPPISGTATVIRVKRMSRAAGDELEAGVNELVKVYVAQRRRIAVGDKLAGRHGNKGVISAILPDEDMPFLPDGTHLDVVLNPLGVPSRMNLGQIFEANLGWLAALRGETVASPVFDGAREEEILTDLTQALVEHGLADGKQFDGKVVLRDGRTGEPFQAPITVGVLYLLKLEHIAAEKIHARSTGPYALITQQPLGGKAQFGGQRLGEMEVWALEAYGASALLQEMVTLKSDDVKGRVQLYKAILRGEDFPRPGIPESFRVLWQELRCLGLSAKAYDEADRELEIV</sequence>
<name>A0A2X3KL24_9BACT</name>
<dbReference type="AlphaFoldDB" id="A0A2X3KL24"/>
<dbReference type="EMBL" id="LS483254">
    <property type="protein sequence ID" value="SQD93142.1"/>
    <property type="molecule type" value="Genomic_DNA"/>
</dbReference>
<evidence type="ECO:0000313" key="15">
    <source>
        <dbReference type="Proteomes" id="UP000249818"/>
    </source>
</evidence>
<dbReference type="Gene3D" id="2.40.270.10">
    <property type="entry name" value="DNA-directed RNA polymerase, subunit 2, domain 6"/>
    <property type="match status" value="1"/>
</dbReference>
<dbReference type="Proteomes" id="UP000249818">
    <property type="component" value="Chromosome BARAN1"/>
</dbReference>
<dbReference type="OrthoDB" id="9803954at2"/>
<feature type="domain" description="RNA polymerase Rpb2" evidence="11">
    <location>
        <begin position="266"/>
        <end position="370"/>
    </location>
</feature>
<evidence type="ECO:0000259" key="12">
    <source>
        <dbReference type="Pfam" id="PF04565"/>
    </source>
</evidence>
<dbReference type="InterPro" id="IPR007121">
    <property type="entry name" value="RNA_pol_bsu_CS"/>
</dbReference>
<dbReference type="NCBIfam" id="TIGR02013">
    <property type="entry name" value="rpoB"/>
    <property type="match status" value="1"/>
</dbReference>
<protein>
    <recommendedName>
        <fullName evidence="6 8">DNA-directed RNA polymerase subunit beta</fullName>
        <shortName evidence="6">RNAP subunit beta</shortName>
        <ecNumber evidence="6 8">2.7.7.6</ecNumber>
    </recommendedName>
    <alternativeName>
        <fullName evidence="6">RNA polymerase subunit beta</fullName>
    </alternativeName>
    <alternativeName>
        <fullName evidence="6">Transcriptase subunit beta</fullName>
    </alternativeName>
</protein>
<feature type="domain" description="DNA-directed RNA polymerase subunit 2 hybrid-binding" evidence="9">
    <location>
        <begin position="634"/>
        <end position="1027"/>
    </location>
</feature>
<dbReference type="Pfam" id="PF04565">
    <property type="entry name" value="RNA_pol_Rpb2_3"/>
    <property type="match status" value="1"/>
</dbReference>
<dbReference type="InterPro" id="IPR037033">
    <property type="entry name" value="DNA-dir_RNAP_su2_hyb_sf"/>
</dbReference>
<gene>
    <name evidence="6 14" type="primary">rpoB</name>
    <name evidence="14" type="ORF">BARAN1_1118</name>
</gene>
<feature type="domain" description="DNA-directed RNA polymerase beta subunit external 1" evidence="13">
    <location>
        <begin position="506"/>
        <end position="572"/>
    </location>
</feature>
<evidence type="ECO:0000256" key="5">
    <source>
        <dbReference type="ARBA" id="ARBA00048552"/>
    </source>
</evidence>
<feature type="domain" description="RNA polymerase Rpb2" evidence="12">
    <location>
        <begin position="430"/>
        <end position="496"/>
    </location>
</feature>
<dbReference type="Gene3D" id="3.90.1110.10">
    <property type="entry name" value="RNA polymerase Rpb2, domain 2"/>
    <property type="match status" value="2"/>
</dbReference>
<dbReference type="PANTHER" id="PTHR20856">
    <property type="entry name" value="DNA-DIRECTED RNA POLYMERASE I SUBUNIT 2"/>
    <property type="match status" value="1"/>
</dbReference>
<feature type="domain" description="RNA polymerase Rpb2" evidence="10">
    <location>
        <begin position="1029"/>
        <end position="1103"/>
    </location>
</feature>
<dbReference type="GO" id="GO:0032549">
    <property type="term" value="F:ribonucleoside binding"/>
    <property type="evidence" value="ECO:0007669"/>
    <property type="project" value="InterPro"/>
</dbReference>
<dbReference type="Gene3D" id="2.40.50.150">
    <property type="match status" value="1"/>
</dbReference>
<evidence type="ECO:0000256" key="2">
    <source>
        <dbReference type="ARBA" id="ARBA00022679"/>
    </source>
</evidence>
<dbReference type="InterPro" id="IPR037034">
    <property type="entry name" value="RNA_pol_Rpb2_2_sf"/>
</dbReference>
<comment type="catalytic activity">
    <reaction evidence="5 6 8">
        <text>RNA(n) + a ribonucleoside 5'-triphosphate = RNA(n+1) + diphosphate</text>
        <dbReference type="Rhea" id="RHEA:21248"/>
        <dbReference type="Rhea" id="RHEA-COMP:14527"/>
        <dbReference type="Rhea" id="RHEA-COMP:17342"/>
        <dbReference type="ChEBI" id="CHEBI:33019"/>
        <dbReference type="ChEBI" id="CHEBI:61557"/>
        <dbReference type="ChEBI" id="CHEBI:140395"/>
        <dbReference type="EC" id="2.7.7.6"/>
    </reaction>
</comment>
<evidence type="ECO:0000256" key="4">
    <source>
        <dbReference type="ARBA" id="ARBA00023163"/>
    </source>
</evidence>
<dbReference type="InterPro" id="IPR019462">
    <property type="entry name" value="DNA-dir_RNA_pol_bsu_external_1"/>
</dbReference>
<dbReference type="Gene3D" id="2.40.50.100">
    <property type="match status" value="1"/>
</dbReference>
<dbReference type="InterPro" id="IPR015712">
    <property type="entry name" value="DNA-dir_RNA_pol_su2"/>
</dbReference>
<evidence type="ECO:0000256" key="8">
    <source>
        <dbReference type="RuleBase" id="RU363031"/>
    </source>
</evidence>
<comment type="similarity">
    <text evidence="6 7">Belongs to the RNA polymerase beta chain family.</text>
</comment>
<dbReference type="GO" id="GO:0003677">
    <property type="term" value="F:DNA binding"/>
    <property type="evidence" value="ECO:0007669"/>
    <property type="project" value="UniProtKB-UniRule"/>
</dbReference>
<evidence type="ECO:0000259" key="13">
    <source>
        <dbReference type="Pfam" id="PF10385"/>
    </source>
</evidence>
<comment type="subunit">
    <text evidence="6 8">The RNAP catalytic core consists of 2 alpha, 1 beta, 1 beta' and 1 omega subunit. When a sigma factor is associated with the core the holoenzyme is formed, which can initiate transcription.</text>
</comment>
<dbReference type="Pfam" id="PF00562">
    <property type="entry name" value="RNA_pol_Rpb2_6"/>
    <property type="match status" value="1"/>
</dbReference>
<dbReference type="Gene3D" id="3.90.1100.10">
    <property type="match status" value="2"/>
</dbReference>
<dbReference type="CDD" id="cd00653">
    <property type="entry name" value="RNA_pol_B_RPB2"/>
    <property type="match status" value="1"/>
</dbReference>
<dbReference type="Pfam" id="PF10385">
    <property type="entry name" value="RNA_pol_Rpb2_45"/>
    <property type="match status" value="1"/>
</dbReference>
<dbReference type="HAMAP" id="MF_01321">
    <property type="entry name" value="RNApol_bact_RpoB"/>
    <property type="match status" value="1"/>
</dbReference>
<keyword evidence="15" id="KW-1185">Reference proteome</keyword>
<keyword evidence="1 6" id="KW-0240">DNA-directed RNA polymerase</keyword>
<dbReference type="Pfam" id="PF04561">
    <property type="entry name" value="RNA_pol_Rpb2_2"/>
    <property type="match status" value="1"/>
</dbReference>
<evidence type="ECO:0000256" key="3">
    <source>
        <dbReference type="ARBA" id="ARBA00022695"/>
    </source>
</evidence>
<dbReference type="RefSeq" id="WP_122031549.1">
    <property type="nucleotide sequence ID" value="NZ_LS483254.1"/>
</dbReference>
<proteinExistence type="inferred from homology"/>
<evidence type="ECO:0000256" key="7">
    <source>
        <dbReference type="RuleBase" id="RU000434"/>
    </source>
</evidence>